<proteinExistence type="predicted"/>
<name>A0ACC2MJP7_PERAE</name>
<comment type="caution">
    <text evidence="1">The sequence shown here is derived from an EMBL/GenBank/DDBJ whole genome shotgun (WGS) entry which is preliminary data.</text>
</comment>
<dbReference type="Proteomes" id="UP001234297">
    <property type="component" value="Chromosome 2"/>
</dbReference>
<gene>
    <name evidence="1" type="ORF">MRB53_007486</name>
</gene>
<keyword evidence="2" id="KW-1185">Reference proteome</keyword>
<organism evidence="1 2">
    <name type="scientific">Persea americana</name>
    <name type="common">Avocado</name>
    <dbReference type="NCBI Taxonomy" id="3435"/>
    <lineage>
        <taxon>Eukaryota</taxon>
        <taxon>Viridiplantae</taxon>
        <taxon>Streptophyta</taxon>
        <taxon>Embryophyta</taxon>
        <taxon>Tracheophyta</taxon>
        <taxon>Spermatophyta</taxon>
        <taxon>Magnoliopsida</taxon>
        <taxon>Magnoliidae</taxon>
        <taxon>Laurales</taxon>
        <taxon>Lauraceae</taxon>
        <taxon>Persea</taxon>
    </lineage>
</organism>
<protein>
    <submittedName>
        <fullName evidence="1">Uncharacterized protein</fullName>
    </submittedName>
</protein>
<sequence>MIAGRDTTSAALTWFFCLASMNPVVKTRILEELKENSHKTCETSAGQQEKYRVFDAEELNQSVYLHAALYESLRLYPPVPFEQASVLQPEVLPSGHPVSPTLSIILQMEKGLMVRVRQRHPDALKQVKVQNQH</sequence>
<dbReference type="EMBL" id="CM056810">
    <property type="protein sequence ID" value="KAJ8645738.1"/>
    <property type="molecule type" value="Genomic_DNA"/>
</dbReference>
<evidence type="ECO:0000313" key="1">
    <source>
        <dbReference type="EMBL" id="KAJ8645738.1"/>
    </source>
</evidence>
<accession>A0ACC2MJP7</accession>
<evidence type="ECO:0000313" key="2">
    <source>
        <dbReference type="Proteomes" id="UP001234297"/>
    </source>
</evidence>
<reference evidence="1 2" key="1">
    <citation type="journal article" date="2022" name="Hortic Res">
        <title>A haplotype resolved chromosomal level avocado genome allows analysis of novel avocado genes.</title>
        <authorList>
            <person name="Nath O."/>
            <person name="Fletcher S.J."/>
            <person name="Hayward A."/>
            <person name="Shaw L.M."/>
            <person name="Masouleh A.K."/>
            <person name="Furtado A."/>
            <person name="Henry R.J."/>
            <person name="Mitter N."/>
        </authorList>
    </citation>
    <scope>NUCLEOTIDE SEQUENCE [LARGE SCALE GENOMIC DNA]</scope>
    <source>
        <strain evidence="2">cv. Hass</strain>
    </source>
</reference>